<keyword evidence="2" id="KW-1185">Reference proteome</keyword>
<evidence type="ECO:0000313" key="1">
    <source>
        <dbReference type="EMBL" id="WPX08226.1"/>
    </source>
</evidence>
<name>A0ABZ0TXQ3_9FIRM</name>
<evidence type="ECO:0008006" key="3">
    <source>
        <dbReference type="Google" id="ProtNLM"/>
    </source>
</evidence>
<organism evidence="1 2">
    <name type="scientific">Anaerocellum danielii</name>
    <dbReference type="NCBI Taxonomy" id="1387557"/>
    <lineage>
        <taxon>Bacteria</taxon>
        <taxon>Bacillati</taxon>
        <taxon>Bacillota</taxon>
        <taxon>Bacillota incertae sedis</taxon>
        <taxon>Caldicellulosiruptorales</taxon>
        <taxon>Caldicellulosiruptoraceae</taxon>
        <taxon>Anaerocellum</taxon>
    </lineage>
</organism>
<sequence length="172" mass="20604">MRKVAETKIKALYKFYFENHETAKKSAEKAQISYPTALKYIKADPRYPFEKIWRQNQAKLRRREQWRNYKRKVRQQTREQFDESYEIVKKEHVQAVIELSCHKLPSTISTYEFIKSAYVYERGKFIKKEVLETGTLVPYDLPKTIYVPKYSEGIKRKRNTIINAANNPTETL</sequence>
<dbReference type="Proteomes" id="UP001322744">
    <property type="component" value="Chromosome"/>
</dbReference>
<reference evidence="1 2" key="1">
    <citation type="submission" date="2023-12" db="EMBL/GenBank/DDBJ databases">
        <authorList>
            <person name="Manesh M.J.H."/>
            <person name="Bing R.G."/>
            <person name="Willard D.J."/>
            <person name="Kelly R.M."/>
        </authorList>
    </citation>
    <scope>NUCLEOTIDE SEQUENCE [LARGE SCALE GENOMIC DNA]</scope>
    <source>
        <strain evidence="1 2">DSM 8977</strain>
    </source>
</reference>
<proteinExistence type="predicted"/>
<protein>
    <recommendedName>
        <fullName evidence="3">Transposase</fullName>
    </recommendedName>
</protein>
<gene>
    <name evidence="1" type="ORF">SOJ16_002093</name>
</gene>
<dbReference type="EMBL" id="CP139957">
    <property type="protein sequence ID" value="WPX08226.1"/>
    <property type="molecule type" value="Genomic_DNA"/>
</dbReference>
<evidence type="ECO:0000313" key="2">
    <source>
        <dbReference type="Proteomes" id="UP001322744"/>
    </source>
</evidence>
<dbReference type="RefSeq" id="WP_045175514.1">
    <property type="nucleotide sequence ID" value="NZ_CP139957.1"/>
</dbReference>
<accession>A0ABZ0TXQ3</accession>